<feature type="transmembrane region" description="Helical" evidence="1">
    <location>
        <begin position="59"/>
        <end position="84"/>
    </location>
</feature>
<proteinExistence type="predicted"/>
<keyword evidence="3" id="KW-1185">Reference proteome</keyword>
<organism evidence="2 3">
    <name type="scientific">Dendrobium catenatum</name>
    <dbReference type="NCBI Taxonomy" id="906689"/>
    <lineage>
        <taxon>Eukaryota</taxon>
        <taxon>Viridiplantae</taxon>
        <taxon>Streptophyta</taxon>
        <taxon>Embryophyta</taxon>
        <taxon>Tracheophyta</taxon>
        <taxon>Spermatophyta</taxon>
        <taxon>Magnoliopsida</taxon>
        <taxon>Liliopsida</taxon>
        <taxon>Asparagales</taxon>
        <taxon>Orchidaceae</taxon>
        <taxon>Epidendroideae</taxon>
        <taxon>Malaxideae</taxon>
        <taxon>Dendrobiinae</taxon>
        <taxon>Dendrobium</taxon>
    </lineage>
</organism>
<sequence>MIIALLLFTVIEPNDSRNLNSALNNLSISASGQLQLADKKVTKFQKNITKRGSVPETTVYFTFLAFIDGIDSSVLYWIPLLFFVKLQSYQRRFFGLHYMEAGIKHFFFLFAALFLIIRTMELRF</sequence>
<accession>A0A2I0XIK6</accession>
<keyword evidence="1" id="KW-0472">Membrane</keyword>
<evidence type="ECO:0000256" key="1">
    <source>
        <dbReference type="SAM" id="Phobius"/>
    </source>
</evidence>
<evidence type="ECO:0000313" key="2">
    <source>
        <dbReference type="EMBL" id="PKU87741.1"/>
    </source>
</evidence>
<evidence type="ECO:0000313" key="3">
    <source>
        <dbReference type="Proteomes" id="UP000233837"/>
    </source>
</evidence>
<name>A0A2I0XIK6_9ASPA</name>
<reference evidence="2 3" key="2">
    <citation type="journal article" date="2017" name="Nature">
        <title>The Apostasia genome and the evolution of orchids.</title>
        <authorList>
            <person name="Zhang G.Q."/>
            <person name="Liu K.W."/>
            <person name="Li Z."/>
            <person name="Lohaus R."/>
            <person name="Hsiao Y.Y."/>
            <person name="Niu S.C."/>
            <person name="Wang J.Y."/>
            <person name="Lin Y.C."/>
            <person name="Xu Q."/>
            <person name="Chen L.J."/>
            <person name="Yoshida K."/>
            <person name="Fujiwara S."/>
            <person name="Wang Z.W."/>
            <person name="Zhang Y.Q."/>
            <person name="Mitsuda N."/>
            <person name="Wang M."/>
            <person name="Liu G.H."/>
            <person name="Pecoraro L."/>
            <person name="Huang H.X."/>
            <person name="Xiao X.J."/>
            <person name="Lin M."/>
            <person name="Wu X.Y."/>
            <person name="Wu W.L."/>
            <person name="Chen Y.Y."/>
            <person name="Chang S.B."/>
            <person name="Sakamoto S."/>
            <person name="Ohme-Takagi M."/>
            <person name="Yagi M."/>
            <person name="Zeng S.J."/>
            <person name="Shen C.Y."/>
            <person name="Yeh C.M."/>
            <person name="Luo Y.B."/>
            <person name="Tsai W.C."/>
            <person name="Van de Peer Y."/>
            <person name="Liu Z.J."/>
        </authorList>
    </citation>
    <scope>NUCLEOTIDE SEQUENCE [LARGE SCALE GENOMIC DNA]</scope>
    <source>
        <tissue evidence="2">The whole plant</tissue>
    </source>
</reference>
<feature type="transmembrane region" description="Helical" evidence="1">
    <location>
        <begin position="96"/>
        <end position="117"/>
    </location>
</feature>
<dbReference type="EMBL" id="KZ501855">
    <property type="protein sequence ID" value="PKU87741.1"/>
    <property type="molecule type" value="Genomic_DNA"/>
</dbReference>
<dbReference type="AlphaFoldDB" id="A0A2I0XIK6"/>
<dbReference type="Proteomes" id="UP000233837">
    <property type="component" value="Unassembled WGS sequence"/>
</dbReference>
<gene>
    <name evidence="2" type="ORF">MA16_Dca023584</name>
</gene>
<reference evidence="2 3" key="1">
    <citation type="journal article" date="2016" name="Sci. Rep.">
        <title>The Dendrobium catenatum Lindl. genome sequence provides insights into polysaccharide synthase, floral development and adaptive evolution.</title>
        <authorList>
            <person name="Zhang G.Q."/>
            <person name="Xu Q."/>
            <person name="Bian C."/>
            <person name="Tsai W.C."/>
            <person name="Yeh C.M."/>
            <person name="Liu K.W."/>
            <person name="Yoshida K."/>
            <person name="Zhang L.S."/>
            <person name="Chang S.B."/>
            <person name="Chen F."/>
            <person name="Shi Y."/>
            <person name="Su Y.Y."/>
            <person name="Zhang Y.Q."/>
            <person name="Chen L.J."/>
            <person name="Yin Y."/>
            <person name="Lin M."/>
            <person name="Huang H."/>
            <person name="Deng H."/>
            <person name="Wang Z.W."/>
            <person name="Zhu S.L."/>
            <person name="Zhao X."/>
            <person name="Deng C."/>
            <person name="Niu S.C."/>
            <person name="Huang J."/>
            <person name="Wang M."/>
            <person name="Liu G.H."/>
            <person name="Yang H.J."/>
            <person name="Xiao X.J."/>
            <person name="Hsiao Y.Y."/>
            <person name="Wu W.L."/>
            <person name="Chen Y.Y."/>
            <person name="Mitsuda N."/>
            <person name="Ohme-Takagi M."/>
            <person name="Luo Y.B."/>
            <person name="Van de Peer Y."/>
            <person name="Liu Z.J."/>
        </authorList>
    </citation>
    <scope>NUCLEOTIDE SEQUENCE [LARGE SCALE GENOMIC DNA]</scope>
    <source>
        <tissue evidence="2">The whole plant</tissue>
    </source>
</reference>
<protein>
    <submittedName>
        <fullName evidence="2">Uncharacterized protein</fullName>
    </submittedName>
</protein>
<keyword evidence="1" id="KW-0812">Transmembrane</keyword>
<keyword evidence="1" id="KW-1133">Transmembrane helix</keyword>